<dbReference type="PANTHER" id="PTHR34068">
    <property type="entry name" value="UPF0145 PROTEIN YBJQ"/>
    <property type="match status" value="1"/>
</dbReference>
<dbReference type="OrthoDB" id="68104at2759"/>
<evidence type="ECO:0000313" key="3">
    <source>
        <dbReference type="EMBL" id="CEM09416.1"/>
    </source>
</evidence>
<reference evidence="3 4" key="1">
    <citation type="submission" date="2014-11" db="EMBL/GenBank/DDBJ databases">
        <authorList>
            <person name="Zhu J."/>
            <person name="Qi W."/>
            <person name="Song R."/>
        </authorList>
    </citation>
    <scope>NUCLEOTIDE SEQUENCE [LARGE SCALE GENOMIC DNA]</scope>
</reference>
<dbReference type="VEuPathDB" id="CryptoDB:Vbra_4256"/>
<dbReference type="SUPFAM" id="SSF117782">
    <property type="entry name" value="YbjQ-like"/>
    <property type="match status" value="1"/>
</dbReference>
<dbReference type="InParanoid" id="A0A0G4F9I5"/>
<dbReference type="Gene3D" id="3.30.110.70">
    <property type="entry name" value="Hypothetical protein apc22750. Chain B"/>
    <property type="match status" value="1"/>
</dbReference>
<gene>
    <name evidence="3" type="ORF">Vbra_4256</name>
</gene>
<proteinExistence type="inferred from homology"/>
<evidence type="ECO:0000256" key="1">
    <source>
        <dbReference type="ARBA" id="ARBA00010751"/>
    </source>
</evidence>
<dbReference type="OMA" id="LHICATE"/>
<feature type="compositionally biased region" description="Low complexity" evidence="2">
    <location>
        <begin position="50"/>
        <end position="62"/>
    </location>
</feature>
<dbReference type="PANTHER" id="PTHR34068:SF2">
    <property type="entry name" value="UPF0145 PROTEIN SCO3412"/>
    <property type="match status" value="1"/>
</dbReference>
<dbReference type="AlphaFoldDB" id="A0A0G4F9I5"/>
<dbReference type="Pfam" id="PF01906">
    <property type="entry name" value="YbjQ_1"/>
    <property type="match status" value="1"/>
</dbReference>
<feature type="region of interest" description="Disordered" evidence="2">
    <location>
        <begin position="43"/>
        <end position="64"/>
    </location>
</feature>
<dbReference type="Proteomes" id="UP000041254">
    <property type="component" value="Unassembled WGS sequence"/>
</dbReference>
<evidence type="ECO:0000256" key="2">
    <source>
        <dbReference type="SAM" id="MobiDB-lite"/>
    </source>
</evidence>
<evidence type="ECO:0000313" key="4">
    <source>
        <dbReference type="Proteomes" id="UP000041254"/>
    </source>
</evidence>
<dbReference type="EMBL" id="CDMY01000395">
    <property type="protein sequence ID" value="CEM09416.1"/>
    <property type="molecule type" value="Genomic_DNA"/>
</dbReference>
<name>A0A0G4F9I5_VITBC</name>
<keyword evidence="4" id="KW-1185">Reference proteome</keyword>
<organism evidence="3 4">
    <name type="scientific">Vitrella brassicaformis (strain CCMP3155)</name>
    <dbReference type="NCBI Taxonomy" id="1169540"/>
    <lineage>
        <taxon>Eukaryota</taxon>
        <taxon>Sar</taxon>
        <taxon>Alveolata</taxon>
        <taxon>Colpodellida</taxon>
        <taxon>Vitrellaceae</taxon>
        <taxon>Vitrella</taxon>
    </lineage>
</organism>
<dbReference type="HAMAP" id="MF_00338">
    <property type="entry name" value="UPF0145"/>
    <property type="match status" value="1"/>
</dbReference>
<accession>A0A0G4F9I5</accession>
<dbReference type="InterPro" id="IPR002765">
    <property type="entry name" value="UPF0145_YbjQ-like"/>
</dbReference>
<protein>
    <submittedName>
        <fullName evidence="3">Uncharacterized protein</fullName>
    </submittedName>
</protein>
<sequence>MATREIWAARPPAARPFLMLPFRSSLRHLRRLTAPVAASRESPCRQPFCSASSSDPPAATTADTDERVVLSTVLSVPGYEVVEALGVVEGNTVRTRDVARDFLAHLKSYIGGELAMYTQLQRESREEALDRLVAAARARGANGVIGLRYATGTVAPQTSEHLAYGTAVRLKRLP</sequence>
<comment type="similarity">
    <text evidence="1">Belongs to the UPF0145 family.</text>
</comment>
<dbReference type="InterPro" id="IPR035439">
    <property type="entry name" value="UPF0145_dom_sf"/>
</dbReference>